<evidence type="ECO:0000256" key="4">
    <source>
        <dbReference type="ARBA" id="ARBA00022729"/>
    </source>
</evidence>
<dbReference type="AlphaFoldDB" id="A0AAV6X7V3"/>
<organism evidence="10 11">
    <name type="scientific">Buddleja alternifolia</name>
    <dbReference type="NCBI Taxonomy" id="168488"/>
    <lineage>
        <taxon>Eukaryota</taxon>
        <taxon>Viridiplantae</taxon>
        <taxon>Streptophyta</taxon>
        <taxon>Embryophyta</taxon>
        <taxon>Tracheophyta</taxon>
        <taxon>Spermatophyta</taxon>
        <taxon>Magnoliopsida</taxon>
        <taxon>eudicotyledons</taxon>
        <taxon>Gunneridae</taxon>
        <taxon>Pentapetalae</taxon>
        <taxon>asterids</taxon>
        <taxon>lamiids</taxon>
        <taxon>Lamiales</taxon>
        <taxon>Scrophulariaceae</taxon>
        <taxon>Buddlejeae</taxon>
        <taxon>Buddleja</taxon>
    </lineage>
</organism>
<dbReference type="GO" id="GO:0016020">
    <property type="term" value="C:membrane"/>
    <property type="evidence" value="ECO:0007669"/>
    <property type="project" value="UniProtKB-SubCell"/>
</dbReference>
<dbReference type="InterPro" id="IPR032675">
    <property type="entry name" value="LRR_dom_sf"/>
</dbReference>
<evidence type="ECO:0000259" key="9">
    <source>
        <dbReference type="PROSITE" id="PS50011"/>
    </source>
</evidence>
<comment type="subcellular location">
    <subcellularLocation>
        <location evidence="1">Membrane</location>
        <topology evidence="1">Single-pass membrane protein</topology>
    </subcellularLocation>
</comment>
<dbReference type="EMBL" id="WHWC01000007">
    <property type="protein sequence ID" value="KAG8378588.1"/>
    <property type="molecule type" value="Genomic_DNA"/>
</dbReference>
<dbReference type="GO" id="GO:0005524">
    <property type="term" value="F:ATP binding"/>
    <property type="evidence" value="ECO:0007669"/>
    <property type="project" value="InterPro"/>
</dbReference>
<evidence type="ECO:0000256" key="6">
    <source>
        <dbReference type="ARBA" id="ARBA00022989"/>
    </source>
</evidence>
<evidence type="ECO:0000256" key="7">
    <source>
        <dbReference type="ARBA" id="ARBA00023136"/>
    </source>
</evidence>
<keyword evidence="6 8" id="KW-1133">Transmembrane helix</keyword>
<proteinExistence type="predicted"/>
<keyword evidence="2" id="KW-0433">Leucine-rich repeat</keyword>
<sequence length="610" mass="68561">MVGCQWFSMMSSAATTSFFIVSLIITRSIAFEVNEFFPDERDALMQLRDVVNSTSNLHANWTGPPCNNKNQSRWAGIACSDWHVTHLVLEGINLTGSLPSMFLHNLTYLSKLSFSNNSLHGPLPNLTNLMHLEFVFLSRNQFTGSIPSGYIDLPKLAKLELQENDLSGTIPPFNQQSLTAFNVSNNKLEGPIPQTPVLQRFSKTSYANNSALCGEISGLNPCPVPGITPSGPPSREKDGGALELWSIALIAAAAALVPLSVVLIFLCYYRKVYRKRKKQEQQQQQQPEEVCIERRGRRNYWSDDPERVSAELEFMEKPFFELDDLLRAAAQVLGKGKLGTTYKAMLECGSVVAVKRLKEMNTSLSKKEFVQQMRLLGNVKHENLAEIISFYHSKDEKLIIYEYVPDASLFTLLHENRGSGRRALDWKTRVWIIKEIAKGVEFLHGRLGSQRVPHGNLKSSNVVIHFNQQVNNSIQVKLTDYGLLPLVRGPHKLAIGRTPEVREGKRVTSKADVYCFGILLLEIVTGKVPSSEGDDDDDDDNRRDLSGWVRKAVNSDWSTDILDVEILGEKEGYDEMLKLTEIALDCTDDLPERRPKMTEVLSRIDNTSCI</sequence>
<reference evidence="10" key="1">
    <citation type="submission" date="2019-10" db="EMBL/GenBank/DDBJ databases">
        <authorList>
            <person name="Zhang R."/>
            <person name="Pan Y."/>
            <person name="Wang J."/>
            <person name="Ma R."/>
            <person name="Yu S."/>
        </authorList>
    </citation>
    <scope>NUCLEOTIDE SEQUENCE</scope>
    <source>
        <strain evidence="10">LA-IB0</strain>
        <tissue evidence="10">Leaf</tissue>
    </source>
</reference>
<comment type="caution">
    <text evidence="10">The sequence shown here is derived from an EMBL/GenBank/DDBJ whole genome shotgun (WGS) entry which is preliminary data.</text>
</comment>
<dbReference type="InterPro" id="IPR046959">
    <property type="entry name" value="PRK1-6/SRF4-like"/>
</dbReference>
<keyword evidence="11" id="KW-1185">Reference proteome</keyword>
<keyword evidence="7 8" id="KW-0472">Membrane</keyword>
<gene>
    <name evidence="10" type="ORF">BUALT_Bualt07G0001200</name>
</gene>
<evidence type="ECO:0000256" key="2">
    <source>
        <dbReference type="ARBA" id="ARBA00022614"/>
    </source>
</evidence>
<dbReference type="Pfam" id="PF08263">
    <property type="entry name" value="LRRNT_2"/>
    <property type="match status" value="1"/>
</dbReference>
<protein>
    <recommendedName>
        <fullName evidence="9">Protein kinase domain-containing protein</fullName>
    </recommendedName>
</protein>
<name>A0AAV6X7V3_9LAMI</name>
<dbReference type="InterPro" id="IPR000719">
    <property type="entry name" value="Prot_kinase_dom"/>
</dbReference>
<keyword evidence="4" id="KW-0732">Signal</keyword>
<keyword evidence="5" id="KW-0677">Repeat</keyword>
<dbReference type="FunFam" id="3.80.10.10:FF:000129">
    <property type="entry name" value="Leucine-rich repeat receptor-like kinase"/>
    <property type="match status" value="1"/>
</dbReference>
<evidence type="ECO:0000256" key="1">
    <source>
        <dbReference type="ARBA" id="ARBA00004167"/>
    </source>
</evidence>
<dbReference type="SUPFAM" id="SSF52058">
    <property type="entry name" value="L domain-like"/>
    <property type="match status" value="1"/>
</dbReference>
<dbReference type="PANTHER" id="PTHR48007:SF40">
    <property type="entry name" value="SERINE-THREONINE_TYROSINE-PROTEIN KINASE CATALYTIC DOMAIN-CONTAINING PROTEIN"/>
    <property type="match status" value="1"/>
</dbReference>
<dbReference type="Pfam" id="PF00069">
    <property type="entry name" value="Pkinase"/>
    <property type="match status" value="1"/>
</dbReference>
<dbReference type="InterPro" id="IPR011009">
    <property type="entry name" value="Kinase-like_dom_sf"/>
</dbReference>
<feature type="domain" description="Protein kinase" evidence="9">
    <location>
        <begin position="327"/>
        <end position="610"/>
    </location>
</feature>
<feature type="transmembrane region" description="Helical" evidence="8">
    <location>
        <begin position="244"/>
        <end position="269"/>
    </location>
</feature>
<dbReference type="PROSITE" id="PS50011">
    <property type="entry name" value="PROTEIN_KINASE_DOM"/>
    <property type="match status" value="1"/>
</dbReference>
<evidence type="ECO:0000256" key="5">
    <source>
        <dbReference type="ARBA" id="ARBA00022737"/>
    </source>
</evidence>
<dbReference type="Gene3D" id="3.30.200.20">
    <property type="entry name" value="Phosphorylase Kinase, domain 1"/>
    <property type="match status" value="1"/>
</dbReference>
<dbReference type="GO" id="GO:0004672">
    <property type="term" value="F:protein kinase activity"/>
    <property type="evidence" value="ECO:0007669"/>
    <property type="project" value="InterPro"/>
</dbReference>
<dbReference type="PANTHER" id="PTHR48007">
    <property type="entry name" value="LEUCINE-RICH REPEAT RECEPTOR-LIKE PROTEIN KINASE PXC1"/>
    <property type="match status" value="1"/>
</dbReference>
<evidence type="ECO:0000256" key="8">
    <source>
        <dbReference type="SAM" id="Phobius"/>
    </source>
</evidence>
<evidence type="ECO:0000313" key="11">
    <source>
        <dbReference type="Proteomes" id="UP000826271"/>
    </source>
</evidence>
<dbReference type="InterPro" id="IPR013210">
    <property type="entry name" value="LRR_N_plant-typ"/>
</dbReference>
<evidence type="ECO:0000256" key="3">
    <source>
        <dbReference type="ARBA" id="ARBA00022692"/>
    </source>
</evidence>
<dbReference type="Gene3D" id="3.80.10.10">
    <property type="entry name" value="Ribonuclease Inhibitor"/>
    <property type="match status" value="1"/>
</dbReference>
<dbReference type="Proteomes" id="UP000826271">
    <property type="component" value="Unassembled WGS sequence"/>
</dbReference>
<dbReference type="Gene3D" id="1.10.510.10">
    <property type="entry name" value="Transferase(Phosphotransferase) domain 1"/>
    <property type="match status" value="1"/>
</dbReference>
<dbReference type="SUPFAM" id="SSF56112">
    <property type="entry name" value="Protein kinase-like (PK-like)"/>
    <property type="match status" value="1"/>
</dbReference>
<evidence type="ECO:0000313" key="10">
    <source>
        <dbReference type="EMBL" id="KAG8378588.1"/>
    </source>
</evidence>
<keyword evidence="3 8" id="KW-0812">Transmembrane</keyword>
<accession>A0AAV6X7V3</accession>